<organism evidence="1 2">
    <name type="scientific">Brassica napus</name>
    <name type="common">Rape</name>
    <dbReference type="NCBI Taxonomy" id="3708"/>
    <lineage>
        <taxon>Eukaryota</taxon>
        <taxon>Viridiplantae</taxon>
        <taxon>Streptophyta</taxon>
        <taxon>Embryophyta</taxon>
        <taxon>Tracheophyta</taxon>
        <taxon>Spermatophyta</taxon>
        <taxon>Magnoliopsida</taxon>
        <taxon>eudicotyledons</taxon>
        <taxon>Gunneridae</taxon>
        <taxon>Pentapetalae</taxon>
        <taxon>rosids</taxon>
        <taxon>malvids</taxon>
        <taxon>Brassicales</taxon>
        <taxon>Brassicaceae</taxon>
        <taxon>Brassiceae</taxon>
        <taxon>Brassica</taxon>
    </lineage>
</organism>
<comment type="caution">
    <text evidence="1">The sequence shown here is derived from an EMBL/GenBank/DDBJ whole genome shotgun (WGS) entry which is preliminary data.</text>
</comment>
<dbReference type="EMBL" id="JAGKQM010000011">
    <property type="protein sequence ID" value="KAH0902410.1"/>
    <property type="molecule type" value="Genomic_DNA"/>
</dbReference>
<dbReference type="Gene3D" id="2.40.50.140">
    <property type="entry name" value="Nucleic acid-binding proteins"/>
    <property type="match status" value="1"/>
</dbReference>
<accession>A0ABQ8BDS0</accession>
<sequence>MRLESMSPLQLLSRWKLIQDGIMSCVLFAKRWFTNPRWYKGPVMFDCLLCNWNVIEVLAKFLIFDNIAYPFLHKTADELAEEVAEDGDSVLPNTLNDLIGKILLFNMDATSKNLKSTTFIVQQWFKPNQYD</sequence>
<keyword evidence="2" id="KW-1185">Reference proteome</keyword>
<gene>
    <name evidence="1" type="ORF">HID58_041913</name>
</gene>
<evidence type="ECO:0000313" key="1">
    <source>
        <dbReference type="EMBL" id="KAH0902410.1"/>
    </source>
</evidence>
<reference evidence="1 2" key="1">
    <citation type="submission" date="2021-05" db="EMBL/GenBank/DDBJ databases">
        <title>Genome Assembly of Synthetic Allotetraploid Brassica napus Reveals Homoeologous Exchanges between Subgenomes.</title>
        <authorList>
            <person name="Davis J.T."/>
        </authorList>
    </citation>
    <scope>NUCLEOTIDE SEQUENCE [LARGE SCALE GENOMIC DNA]</scope>
    <source>
        <strain evidence="2">cv. Da-Ae</strain>
        <tissue evidence="1">Seedling</tissue>
    </source>
</reference>
<evidence type="ECO:0000313" key="2">
    <source>
        <dbReference type="Proteomes" id="UP000824890"/>
    </source>
</evidence>
<name>A0ABQ8BDS0_BRANA</name>
<feature type="non-terminal residue" evidence="1">
    <location>
        <position position="131"/>
    </location>
</feature>
<proteinExistence type="predicted"/>
<dbReference type="Proteomes" id="UP000824890">
    <property type="component" value="Unassembled WGS sequence"/>
</dbReference>
<protein>
    <submittedName>
        <fullName evidence="1">Uncharacterized protein</fullName>
    </submittedName>
</protein>
<dbReference type="InterPro" id="IPR012340">
    <property type="entry name" value="NA-bd_OB-fold"/>
</dbReference>